<dbReference type="EnsemblMetazoa" id="AALB015752-RA">
    <property type="protein sequence ID" value="AALB015752-PA"/>
    <property type="gene ID" value="AALB015752"/>
</dbReference>
<evidence type="ECO:0000313" key="2">
    <source>
        <dbReference type="EnsemblMetazoa" id="AALB015752-PA"/>
    </source>
</evidence>
<proteinExistence type="inferred from homology"/>
<evidence type="ECO:0000256" key="1">
    <source>
        <dbReference type="ARBA" id="ARBA00007065"/>
    </source>
</evidence>
<sequence>MDLPIYHHILGWLGAKGSKARRKLREIARQLYAINNGMKLGFLWDVGCLSKAQASLLLDSLKQANLVADTLVVLQIGGDLDCDFGVCDSFHFGSMKRDRTVFIDVSASLAKPRLVQPKIAEHLHATITSLQAKMLSLDRNGGPTKTIKWLANIPTCRTTLYGVFIGYPVVYWYDITVSQENCLSRVPLAVFQVVQKPQQTNASHPLISFSVPAHLLSEQPNVFDAISKWKHATVDRYDLQLFQFTKTFSNVVM</sequence>
<keyword evidence="3" id="KW-1185">Reference proteome</keyword>
<dbReference type="VEuPathDB" id="VectorBase:AALB015752"/>
<evidence type="ECO:0000313" key="3">
    <source>
        <dbReference type="Proteomes" id="UP000069272"/>
    </source>
</evidence>
<accession>A0A1I8JSI7</accession>
<name>A0A1I8JSI7_ANOAL</name>
<comment type="similarity">
    <text evidence="1">Belongs to the UPF0739 family.</text>
</comment>
<dbReference type="PANTHER" id="PTHR31366:SF2">
    <property type="entry name" value="UPF0739 PROTEIN C1ORF74"/>
    <property type="match status" value="1"/>
</dbReference>
<dbReference type="Pfam" id="PF14953">
    <property type="entry name" value="DUF4504"/>
    <property type="match status" value="1"/>
</dbReference>
<dbReference type="AlphaFoldDB" id="A0A1I8JSI7"/>
<reference evidence="2 3" key="1">
    <citation type="journal article" date="2017" name="G3 (Bethesda)">
        <title>The Physical Genome Mapping of Anopheles albimanus Corrected Scaffold Misassemblies and Identified Interarm Rearrangements in Genus Anopheles.</title>
        <authorList>
            <person name="Artemov G.N."/>
            <person name="Peery A.N."/>
            <person name="Jiang X."/>
            <person name="Tu Z."/>
            <person name="Stegniy V.N."/>
            <person name="Sharakhova M.V."/>
            <person name="Sharakhov I.V."/>
        </authorList>
    </citation>
    <scope>NUCLEOTIDE SEQUENCE [LARGE SCALE GENOMIC DNA]</scope>
    <source>
        <strain evidence="2 3">ALBI9_A</strain>
    </source>
</reference>
<dbReference type="Proteomes" id="UP000069272">
    <property type="component" value="Chromosome 2L"/>
</dbReference>
<reference evidence="2" key="2">
    <citation type="submission" date="2022-08" db="UniProtKB">
        <authorList>
            <consortium name="EnsemblMetazoa"/>
        </authorList>
    </citation>
    <scope>IDENTIFICATION</scope>
    <source>
        <strain evidence="2">STECLA/ALBI9_A</strain>
    </source>
</reference>
<dbReference type="InterPro" id="IPR027850">
    <property type="entry name" value="DUF4504"/>
</dbReference>
<protein>
    <submittedName>
        <fullName evidence="2">Uncharacterized protein</fullName>
    </submittedName>
</protein>
<organism evidence="2 3">
    <name type="scientific">Anopheles albimanus</name>
    <name type="common">New world malaria mosquito</name>
    <dbReference type="NCBI Taxonomy" id="7167"/>
    <lineage>
        <taxon>Eukaryota</taxon>
        <taxon>Metazoa</taxon>
        <taxon>Ecdysozoa</taxon>
        <taxon>Arthropoda</taxon>
        <taxon>Hexapoda</taxon>
        <taxon>Insecta</taxon>
        <taxon>Pterygota</taxon>
        <taxon>Neoptera</taxon>
        <taxon>Endopterygota</taxon>
        <taxon>Diptera</taxon>
        <taxon>Nematocera</taxon>
        <taxon>Culicoidea</taxon>
        <taxon>Culicidae</taxon>
        <taxon>Anophelinae</taxon>
        <taxon>Anopheles</taxon>
    </lineage>
</organism>
<dbReference type="PANTHER" id="PTHR31366">
    <property type="entry name" value="UPF0739 PROTEIN C1ORF74"/>
    <property type="match status" value="1"/>
</dbReference>